<dbReference type="EMBL" id="AP021875">
    <property type="protein sequence ID" value="BBO77253.1"/>
    <property type="molecule type" value="Genomic_DNA"/>
</dbReference>
<evidence type="ECO:0000313" key="7">
    <source>
        <dbReference type="Proteomes" id="UP000427769"/>
    </source>
</evidence>
<evidence type="ECO:0000256" key="3">
    <source>
        <dbReference type="ARBA" id="ARBA00022729"/>
    </source>
</evidence>
<accession>A0A5K7ZBX5</accession>
<dbReference type="InterPro" id="IPR018313">
    <property type="entry name" value="SBP_3_CS"/>
</dbReference>
<keyword evidence="3" id="KW-0732">Signal</keyword>
<proteinExistence type="inferred from homology"/>
<dbReference type="GO" id="GO:0030313">
    <property type="term" value="C:cell envelope"/>
    <property type="evidence" value="ECO:0007669"/>
    <property type="project" value="UniProtKB-SubCell"/>
</dbReference>
<dbReference type="KEGG" id="dwd:DSCW_46700"/>
<reference evidence="6 7" key="1">
    <citation type="submission" date="2019-11" db="EMBL/GenBank/DDBJ databases">
        <title>Comparative genomics of hydrocarbon-degrading Desulfosarcina strains.</title>
        <authorList>
            <person name="Watanabe M."/>
            <person name="Kojima H."/>
            <person name="Fukui M."/>
        </authorList>
    </citation>
    <scope>NUCLEOTIDE SEQUENCE [LARGE SCALE GENOMIC DNA]</scope>
    <source>
        <strain evidence="6 7">PP31</strain>
    </source>
</reference>
<organism evidence="6 7">
    <name type="scientific">Desulfosarcina widdelii</name>
    <dbReference type="NCBI Taxonomy" id="947919"/>
    <lineage>
        <taxon>Bacteria</taxon>
        <taxon>Pseudomonadati</taxon>
        <taxon>Thermodesulfobacteriota</taxon>
        <taxon>Desulfobacteria</taxon>
        <taxon>Desulfobacterales</taxon>
        <taxon>Desulfosarcinaceae</taxon>
        <taxon>Desulfosarcina</taxon>
    </lineage>
</organism>
<dbReference type="SUPFAM" id="SSF53850">
    <property type="entry name" value="Periplasmic binding protein-like II"/>
    <property type="match status" value="1"/>
</dbReference>
<evidence type="ECO:0000256" key="2">
    <source>
        <dbReference type="ARBA" id="ARBA00010333"/>
    </source>
</evidence>
<feature type="domain" description="Solute-binding protein family 3/N-terminal" evidence="5">
    <location>
        <begin position="10"/>
        <end position="239"/>
    </location>
</feature>
<name>A0A5K7ZBX5_9BACT</name>
<dbReference type="PROSITE" id="PS01039">
    <property type="entry name" value="SBP_BACTERIAL_3"/>
    <property type="match status" value="1"/>
</dbReference>
<dbReference type="PANTHER" id="PTHR35936">
    <property type="entry name" value="MEMBRANE-BOUND LYTIC MUREIN TRANSGLYCOSYLASE F"/>
    <property type="match status" value="1"/>
</dbReference>
<evidence type="ECO:0000256" key="4">
    <source>
        <dbReference type="RuleBase" id="RU003744"/>
    </source>
</evidence>
<dbReference type="AlphaFoldDB" id="A0A5K7ZBX5"/>
<evidence type="ECO:0000256" key="1">
    <source>
        <dbReference type="ARBA" id="ARBA00004196"/>
    </source>
</evidence>
<protein>
    <submittedName>
        <fullName evidence="6">Periplasmic solute-binding protein</fullName>
    </submittedName>
</protein>
<dbReference type="SMART" id="SM00062">
    <property type="entry name" value="PBPb"/>
    <property type="match status" value="1"/>
</dbReference>
<dbReference type="Proteomes" id="UP000427769">
    <property type="component" value="Chromosome"/>
</dbReference>
<sequence length="239" mass="27268">MGAAAQDFPTLTTAWEPWPPYQYLNADNRLTGLDVELLEAVAASAGYRMKFRKLPWERHMEHLKRGSVQVAAGISYTAKRAKFLFYSRPYRLETVRLYVRRGETGAMQLTSLADLIESPFVIGVQASYYYGPLYESLKGKARFLEHIEEIEAGDANFRKLILKRIDGVLSDTYVAAATLRSLGDTQKVEIHPMTIYSDRIYFVFSKKSVDPKIVEAFNRAIEKETLAGTLQEIIDKWLK</sequence>
<evidence type="ECO:0000259" key="5">
    <source>
        <dbReference type="SMART" id="SM00062"/>
    </source>
</evidence>
<dbReference type="InterPro" id="IPR001638">
    <property type="entry name" value="Solute-binding_3/MltF_N"/>
</dbReference>
<dbReference type="Pfam" id="PF00497">
    <property type="entry name" value="SBP_bac_3"/>
    <property type="match status" value="1"/>
</dbReference>
<dbReference type="PANTHER" id="PTHR35936:SF6">
    <property type="entry name" value="AMINO ACID ABC TRANSPORTER SUBSTRATE-BINDING PAAT FAMILY PROTEIN"/>
    <property type="match status" value="1"/>
</dbReference>
<evidence type="ECO:0000313" key="6">
    <source>
        <dbReference type="EMBL" id="BBO77253.1"/>
    </source>
</evidence>
<keyword evidence="7" id="KW-1185">Reference proteome</keyword>
<comment type="subcellular location">
    <subcellularLocation>
        <location evidence="1">Cell envelope</location>
    </subcellularLocation>
</comment>
<gene>
    <name evidence="6" type="ORF">DSCW_46700</name>
</gene>
<dbReference type="Gene3D" id="3.40.190.10">
    <property type="entry name" value="Periplasmic binding protein-like II"/>
    <property type="match status" value="2"/>
</dbReference>
<comment type="similarity">
    <text evidence="2 4">Belongs to the bacterial solute-binding protein 3 family.</text>
</comment>